<keyword evidence="1" id="KW-0812">Transmembrane</keyword>
<organism evidence="2 3">
    <name type="scientific">Paenibacillus suaedae</name>
    <dbReference type="NCBI Taxonomy" id="3077233"/>
    <lineage>
        <taxon>Bacteria</taxon>
        <taxon>Bacillati</taxon>
        <taxon>Bacillota</taxon>
        <taxon>Bacilli</taxon>
        <taxon>Bacillales</taxon>
        <taxon>Paenibacillaceae</taxon>
        <taxon>Paenibacillus</taxon>
    </lineage>
</organism>
<dbReference type="Pfam" id="PF17259">
    <property type="entry name" value="DUF5325"/>
    <property type="match status" value="1"/>
</dbReference>
<evidence type="ECO:0000256" key="1">
    <source>
        <dbReference type="SAM" id="Phobius"/>
    </source>
</evidence>
<proteinExistence type="predicted"/>
<keyword evidence="1" id="KW-1133">Transmembrane helix</keyword>
<feature type="transmembrane region" description="Helical" evidence="1">
    <location>
        <begin position="31"/>
        <end position="48"/>
    </location>
</feature>
<dbReference type="AlphaFoldDB" id="A0AAJ2NB84"/>
<comment type="caution">
    <text evidence="2">The sequence shown here is derived from an EMBL/GenBank/DDBJ whole genome shotgun (WGS) entry which is preliminary data.</text>
</comment>
<keyword evidence="1" id="KW-0472">Membrane</keyword>
<evidence type="ECO:0000313" key="2">
    <source>
        <dbReference type="EMBL" id="MDT8979514.1"/>
    </source>
</evidence>
<dbReference type="Proteomes" id="UP001250538">
    <property type="component" value="Unassembled WGS sequence"/>
</dbReference>
<dbReference type="InterPro" id="IPR035211">
    <property type="entry name" value="DUF5325"/>
</dbReference>
<sequence>MNKWLSLWFACSSIALLIATAISISQSVWLALLFTILAIVNMGCGFIVKAKLRRRSLAQQDHTAGQ</sequence>
<accession>A0AAJ2NB84</accession>
<dbReference type="EMBL" id="JAVYAA010000008">
    <property type="protein sequence ID" value="MDT8979514.1"/>
    <property type="molecule type" value="Genomic_DNA"/>
</dbReference>
<dbReference type="RefSeq" id="WP_138184514.1">
    <property type="nucleotide sequence ID" value="NZ_JAVYAA010000008.1"/>
</dbReference>
<gene>
    <name evidence="2" type="ORF">RQP50_25115</name>
</gene>
<protein>
    <submittedName>
        <fullName evidence="2">DUF5325 family protein</fullName>
    </submittedName>
</protein>
<evidence type="ECO:0000313" key="3">
    <source>
        <dbReference type="Proteomes" id="UP001250538"/>
    </source>
</evidence>
<reference evidence="3" key="1">
    <citation type="submission" date="2023-09" db="EMBL/GenBank/DDBJ databases">
        <title>Paenibacillus sp. chi10 Genome sequencing and assembly.</title>
        <authorList>
            <person name="Kim I."/>
        </authorList>
    </citation>
    <scope>NUCLEOTIDE SEQUENCE [LARGE SCALE GENOMIC DNA]</scope>
    <source>
        <strain evidence="3">chi10</strain>
    </source>
</reference>
<name>A0AAJ2NB84_9BACL</name>
<keyword evidence="3" id="KW-1185">Reference proteome</keyword>